<dbReference type="PROSITE" id="PS51755">
    <property type="entry name" value="OMPR_PHOB"/>
    <property type="match status" value="1"/>
</dbReference>
<dbReference type="CDD" id="cd00383">
    <property type="entry name" value="trans_reg_C"/>
    <property type="match status" value="1"/>
</dbReference>
<keyword evidence="2" id="KW-0902">Two-component regulatory system</keyword>
<reference evidence="6" key="1">
    <citation type="submission" date="2021-01" db="EMBL/GenBank/DDBJ databases">
        <title>Draft genome sequence of Acholeplasmataceae bacterium strain Mahy22.</title>
        <authorList>
            <person name="Watanabe M."/>
            <person name="Kojima H."/>
            <person name="Fukui M."/>
        </authorList>
    </citation>
    <scope>NUCLEOTIDE SEQUENCE</scope>
    <source>
        <strain evidence="6">Mahy22</strain>
    </source>
</reference>
<dbReference type="AlphaFoldDB" id="A0A7U9XUY3"/>
<sequence>MRVLIIEDEKHLSEAIAFLLKKNHYTVDAVYDGLDGYYGIQSNIYDLVILDVMLPSIDGFEILRRIRQEKNDVSILMLTAKTQIYDKVQGLDLGADDYLAKPFANEELLARLRALMRRKDKPFESSIVMIGDVSFDKDRLEIFNGSKRIKLTHLEYELLDLLVSRKNTLTSKEHIITKLWGYDTEAMDNNVEVYVSFLRKKLSFISKKVKIKTTRNVGYGLEVEEHV</sequence>
<keyword evidence="4 6" id="KW-0238">DNA-binding</keyword>
<keyword evidence="3" id="KW-0805">Transcription regulation</keyword>
<name>A0A7U9XUY3_9MOLU</name>
<dbReference type="RefSeq" id="WP_176239299.1">
    <property type="nucleotide sequence ID" value="NZ_AP024412.1"/>
</dbReference>
<evidence type="ECO:0000313" key="6">
    <source>
        <dbReference type="EMBL" id="BCR36653.1"/>
    </source>
</evidence>
<dbReference type="FunFam" id="3.40.50.2300:FF:000001">
    <property type="entry name" value="DNA-binding response regulator PhoB"/>
    <property type="match status" value="1"/>
</dbReference>
<dbReference type="EMBL" id="AP024412">
    <property type="protein sequence ID" value="BCR36653.1"/>
    <property type="molecule type" value="Genomic_DNA"/>
</dbReference>
<dbReference type="InterPro" id="IPR011006">
    <property type="entry name" value="CheY-like_superfamily"/>
</dbReference>
<accession>A0A7U9XUY3</accession>
<dbReference type="GO" id="GO:0000976">
    <property type="term" value="F:transcription cis-regulatory region binding"/>
    <property type="evidence" value="ECO:0007669"/>
    <property type="project" value="TreeGrafter"/>
</dbReference>
<keyword evidence="5" id="KW-0804">Transcription</keyword>
<dbReference type="Gene3D" id="3.40.50.2300">
    <property type="match status" value="1"/>
</dbReference>
<organism evidence="6 7">
    <name type="scientific">Mariniplasma anaerobium</name>
    <dbReference type="NCBI Taxonomy" id="2735436"/>
    <lineage>
        <taxon>Bacteria</taxon>
        <taxon>Bacillati</taxon>
        <taxon>Mycoplasmatota</taxon>
        <taxon>Mollicutes</taxon>
        <taxon>Acholeplasmatales</taxon>
        <taxon>Acholeplasmataceae</taxon>
        <taxon>Mariniplasma</taxon>
    </lineage>
</organism>
<dbReference type="GO" id="GO:0005829">
    <property type="term" value="C:cytosol"/>
    <property type="evidence" value="ECO:0007669"/>
    <property type="project" value="TreeGrafter"/>
</dbReference>
<dbReference type="GO" id="GO:0006355">
    <property type="term" value="P:regulation of DNA-templated transcription"/>
    <property type="evidence" value="ECO:0007669"/>
    <property type="project" value="InterPro"/>
</dbReference>
<dbReference type="SMART" id="SM00448">
    <property type="entry name" value="REC"/>
    <property type="match status" value="1"/>
</dbReference>
<dbReference type="GO" id="GO:0032993">
    <property type="term" value="C:protein-DNA complex"/>
    <property type="evidence" value="ECO:0007669"/>
    <property type="project" value="TreeGrafter"/>
</dbReference>
<evidence type="ECO:0000256" key="5">
    <source>
        <dbReference type="ARBA" id="ARBA00023163"/>
    </source>
</evidence>
<dbReference type="Gene3D" id="1.10.10.10">
    <property type="entry name" value="Winged helix-like DNA-binding domain superfamily/Winged helix DNA-binding domain"/>
    <property type="match status" value="1"/>
</dbReference>
<dbReference type="Pfam" id="PF00072">
    <property type="entry name" value="Response_reg"/>
    <property type="match status" value="1"/>
</dbReference>
<dbReference type="KEGG" id="manr:MPAN_015460"/>
<dbReference type="PANTHER" id="PTHR48111:SF22">
    <property type="entry name" value="REGULATOR OF RPOS"/>
    <property type="match status" value="1"/>
</dbReference>
<protein>
    <submittedName>
        <fullName evidence="6">DNA-binding response regulator</fullName>
    </submittedName>
</protein>
<dbReference type="GO" id="GO:0000156">
    <property type="term" value="F:phosphorelay response regulator activity"/>
    <property type="evidence" value="ECO:0007669"/>
    <property type="project" value="TreeGrafter"/>
</dbReference>
<evidence type="ECO:0000313" key="7">
    <source>
        <dbReference type="Proteomes" id="UP000620133"/>
    </source>
</evidence>
<evidence type="ECO:0000256" key="2">
    <source>
        <dbReference type="ARBA" id="ARBA00023012"/>
    </source>
</evidence>
<dbReference type="InterPro" id="IPR001789">
    <property type="entry name" value="Sig_transdc_resp-reg_receiver"/>
</dbReference>
<dbReference type="InterPro" id="IPR036388">
    <property type="entry name" value="WH-like_DNA-bd_sf"/>
</dbReference>
<dbReference type="InterPro" id="IPR039420">
    <property type="entry name" value="WalR-like"/>
</dbReference>
<dbReference type="SMART" id="SM00862">
    <property type="entry name" value="Trans_reg_C"/>
    <property type="match status" value="1"/>
</dbReference>
<keyword evidence="7" id="KW-1185">Reference proteome</keyword>
<dbReference type="SUPFAM" id="SSF52172">
    <property type="entry name" value="CheY-like"/>
    <property type="match status" value="1"/>
</dbReference>
<dbReference type="PROSITE" id="PS50110">
    <property type="entry name" value="RESPONSE_REGULATORY"/>
    <property type="match status" value="1"/>
</dbReference>
<dbReference type="Pfam" id="PF00486">
    <property type="entry name" value="Trans_reg_C"/>
    <property type="match status" value="1"/>
</dbReference>
<evidence type="ECO:0000256" key="1">
    <source>
        <dbReference type="ARBA" id="ARBA00022553"/>
    </source>
</evidence>
<dbReference type="PANTHER" id="PTHR48111">
    <property type="entry name" value="REGULATOR OF RPOS"/>
    <property type="match status" value="1"/>
</dbReference>
<evidence type="ECO:0000256" key="3">
    <source>
        <dbReference type="ARBA" id="ARBA00023015"/>
    </source>
</evidence>
<evidence type="ECO:0000256" key="4">
    <source>
        <dbReference type="ARBA" id="ARBA00023125"/>
    </source>
</evidence>
<dbReference type="InterPro" id="IPR016032">
    <property type="entry name" value="Sig_transdc_resp-reg_C-effctor"/>
</dbReference>
<gene>
    <name evidence="6" type="ORF">MPAN_015460</name>
</gene>
<dbReference type="Gene3D" id="6.10.250.690">
    <property type="match status" value="1"/>
</dbReference>
<dbReference type="InterPro" id="IPR001867">
    <property type="entry name" value="OmpR/PhoB-type_DNA-bd"/>
</dbReference>
<dbReference type="Proteomes" id="UP000620133">
    <property type="component" value="Chromosome"/>
</dbReference>
<proteinExistence type="predicted"/>
<dbReference type="SUPFAM" id="SSF46894">
    <property type="entry name" value="C-terminal effector domain of the bipartite response regulators"/>
    <property type="match status" value="1"/>
</dbReference>
<keyword evidence="1" id="KW-0597">Phosphoprotein</keyword>